<evidence type="ECO:0000313" key="2">
    <source>
        <dbReference type="EMBL" id="RBO87730.1"/>
    </source>
</evidence>
<keyword evidence="2" id="KW-0255">Endonuclease</keyword>
<keyword evidence="3" id="KW-1185">Reference proteome</keyword>
<dbReference type="PANTHER" id="PTHR35528">
    <property type="entry name" value="BLL1675 PROTEIN"/>
    <property type="match status" value="1"/>
</dbReference>
<gene>
    <name evidence="2" type="ORF">DFR47_1226</name>
</gene>
<name>A0A366DCE5_9HYPH</name>
<accession>A0A366DCE5</accession>
<organism evidence="2 3">
    <name type="scientific">Pseudochrobactrum asaccharolyticum</name>
    <dbReference type="NCBI Taxonomy" id="354351"/>
    <lineage>
        <taxon>Bacteria</taxon>
        <taxon>Pseudomonadati</taxon>
        <taxon>Pseudomonadota</taxon>
        <taxon>Alphaproteobacteria</taxon>
        <taxon>Hyphomicrobiales</taxon>
        <taxon>Brucellaceae</taxon>
        <taxon>Pseudochrobactrum</taxon>
    </lineage>
</organism>
<dbReference type="InterPro" id="IPR032874">
    <property type="entry name" value="DDE_dom"/>
</dbReference>
<sequence length="98" mass="11620">MEDLLAERGEFVSRETVCVWINRFGRHLADCIRRSLPKPKDKWDLDEAFITIGGKKFWLWWAIDADGDVLNIIVQTRRNTKTAKRFFSRLVKQFVNHV</sequence>
<dbReference type="EMBL" id="QNRH01000022">
    <property type="protein sequence ID" value="RBO87730.1"/>
    <property type="molecule type" value="Genomic_DNA"/>
</dbReference>
<evidence type="ECO:0000313" key="3">
    <source>
        <dbReference type="Proteomes" id="UP000252893"/>
    </source>
</evidence>
<dbReference type="GO" id="GO:0004519">
    <property type="term" value="F:endonuclease activity"/>
    <property type="evidence" value="ECO:0007669"/>
    <property type="project" value="UniProtKB-KW"/>
</dbReference>
<feature type="domain" description="DDE" evidence="1">
    <location>
        <begin position="42"/>
        <end position="93"/>
    </location>
</feature>
<reference evidence="2 3" key="1">
    <citation type="submission" date="2018-06" db="EMBL/GenBank/DDBJ databases">
        <title>Genomic Encyclopedia of Type Strains, Phase IV (KMG-IV): sequencing the most valuable type-strain genomes for metagenomic binning, comparative biology and taxonomic classification.</title>
        <authorList>
            <person name="Goeker M."/>
        </authorList>
    </citation>
    <scope>NUCLEOTIDE SEQUENCE [LARGE SCALE GENOMIC DNA]</scope>
    <source>
        <strain evidence="2 3">DSM 25619</strain>
    </source>
</reference>
<protein>
    <submittedName>
        <fullName evidence="2">DDE superfamily endonuclease</fullName>
    </submittedName>
</protein>
<dbReference type="PANTHER" id="PTHR35528:SF3">
    <property type="entry name" value="BLL1675 PROTEIN"/>
    <property type="match status" value="1"/>
</dbReference>
<dbReference type="Proteomes" id="UP000252893">
    <property type="component" value="Unassembled WGS sequence"/>
</dbReference>
<dbReference type="Pfam" id="PF13610">
    <property type="entry name" value="DDE_Tnp_IS240"/>
    <property type="match status" value="1"/>
</dbReference>
<keyword evidence="2" id="KW-0378">Hydrolase</keyword>
<evidence type="ECO:0000259" key="1">
    <source>
        <dbReference type="Pfam" id="PF13610"/>
    </source>
</evidence>
<proteinExistence type="predicted"/>
<dbReference type="InterPro" id="IPR052183">
    <property type="entry name" value="IS_Transposase"/>
</dbReference>
<comment type="caution">
    <text evidence="2">The sequence shown here is derived from an EMBL/GenBank/DDBJ whole genome shotgun (WGS) entry which is preliminary data.</text>
</comment>
<keyword evidence="2" id="KW-0540">Nuclease</keyword>
<dbReference type="AlphaFoldDB" id="A0A366DCE5"/>